<name>Q1EP59_MUSBA</name>
<accession>Q1EP59</accession>
<dbReference type="AlphaFoldDB" id="Q1EP59"/>
<dbReference type="SUPFAM" id="SSF52058">
    <property type="entry name" value="L domain-like"/>
    <property type="match status" value="1"/>
</dbReference>
<reference evidence="1" key="1">
    <citation type="submission" date="2006-06" db="EMBL/GenBank/DDBJ databases">
        <authorList>
            <person name="Town C.D."/>
            <person name="Ronning C.M."/>
            <person name="Cheung F."/>
            <person name="Haas B.J."/>
            <person name="Althoff R."/>
            <person name="Arbogast T."/>
            <person name="Hine E."/>
            <person name="Piffanelli P."/>
            <person name="Tallon L.J."/>
        </authorList>
    </citation>
    <scope>NUCLEOTIDE SEQUENCE</scope>
</reference>
<proteinExistence type="predicted"/>
<protein>
    <submittedName>
        <fullName evidence="1">Leucine rich repeat family protein</fullName>
    </submittedName>
</protein>
<dbReference type="Gene3D" id="3.80.10.10">
    <property type="entry name" value="Ribonuclease Inhibitor"/>
    <property type="match status" value="1"/>
</dbReference>
<dbReference type="Pfam" id="PF00560">
    <property type="entry name" value="LRR_1"/>
    <property type="match status" value="2"/>
</dbReference>
<organism evidence="1">
    <name type="scientific">Musa balbisiana</name>
    <name type="common">Banana</name>
    <dbReference type="NCBI Taxonomy" id="52838"/>
    <lineage>
        <taxon>Eukaryota</taxon>
        <taxon>Viridiplantae</taxon>
        <taxon>Streptophyta</taxon>
        <taxon>Embryophyta</taxon>
        <taxon>Tracheophyta</taxon>
        <taxon>Spermatophyta</taxon>
        <taxon>Magnoliopsida</taxon>
        <taxon>Liliopsida</taxon>
        <taxon>Zingiberales</taxon>
        <taxon>Musaceae</taxon>
        <taxon>Musa</taxon>
    </lineage>
</organism>
<gene>
    <name evidence="1" type="ORF">MBP_81C12.34</name>
</gene>
<sequence length="61" mass="6926">MTSLTVSFIRDLSFNNLSGAIPTTFQNLRVSDSMFLNNNNLSGPVPDWISTGKRKHMYDQF</sequence>
<dbReference type="EMBL" id="AC186754">
    <property type="protein sequence ID" value="ABF70098.1"/>
    <property type="molecule type" value="Genomic_DNA"/>
</dbReference>
<dbReference type="InterPro" id="IPR032675">
    <property type="entry name" value="LRR_dom_sf"/>
</dbReference>
<dbReference type="InterPro" id="IPR001611">
    <property type="entry name" value="Leu-rich_rpt"/>
</dbReference>
<evidence type="ECO:0000313" key="1">
    <source>
        <dbReference type="EMBL" id="ABF70098.1"/>
    </source>
</evidence>